<dbReference type="PANTHER" id="PTHR34139:SF1">
    <property type="entry name" value="RNASE MJ1380-RELATED"/>
    <property type="match status" value="1"/>
</dbReference>
<sequence length="144" mass="16899">MPKTDLVYCLRIREAVGKIELYASGYSEPYAFFEANDQKDFNACLLMLLHIGEQVNKISELLKRTYEQLPWQAIKGFRNLIAHGYVGVDRLIVFDLLQQQLPALKQYLEHIIRTELQQGTFDKMDYTLSKDSSYYRHIEFDKIA</sequence>
<name>A0A939K6Q9_9BACT</name>
<reference evidence="7" key="1">
    <citation type="submission" date="2021-03" db="EMBL/GenBank/DDBJ databases">
        <title>Fibrella sp. HMF5335 genome sequencing and assembly.</title>
        <authorList>
            <person name="Kang H."/>
            <person name="Kim H."/>
            <person name="Bae S."/>
            <person name="Joh K."/>
        </authorList>
    </citation>
    <scope>NUCLEOTIDE SEQUENCE</scope>
    <source>
        <strain evidence="7">HMF5335</strain>
    </source>
</reference>
<dbReference type="GO" id="GO:0000166">
    <property type="term" value="F:nucleotide binding"/>
    <property type="evidence" value="ECO:0007669"/>
    <property type="project" value="UniProtKB-KW"/>
</dbReference>
<dbReference type="GO" id="GO:0004540">
    <property type="term" value="F:RNA nuclease activity"/>
    <property type="evidence" value="ECO:0007669"/>
    <property type="project" value="InterPro"/>
</dbReference>
<dbReference type="InterPro" id="IPR008201">
    <property type="entry name" value="HepT-like"/>
</dbReference>
<dbReference type="RefSeq" id="WP_207366647.1">
    <property type="nucleotide sequence ID" value="NZ_JAFMYV010000012.1"/>
</dbReference>
<dbReference type="GO" id="GO:0110001">
    <property type="term" value="C:toxin-antitoxin complex"/>
    <property type="evidence" value="ECO:0007669"/>
    <property type="project" value="InterPro"/>
</dbReference>
<gene>
    <name evidence="7" type="ORF">J2I47_21340</name>
</gene>
<proteinExistence type="inferred from homology"/>
<dbReference type="AlphaFoldDB" id="A0A939K6Q9"/>
<evidence type="ECO:0000256" key="5">
    <source>
        <dbReference type="ARBA" id="ARBA00022801"/>
    </source>
</evidence>
<dbReference type="PANTHER" id="PTHR34139">
    <property type="entry name" value="UPF0331 PROTEIN MJ0127"/>
    <property type="match status" value="1"/>
</dbReference>
<dbReference type="InterPro" id="IPR051813">
    <property type="entry name" value="HepT_RNase_toxin"/>
</dbReference>
<evidence type="ECO:0000313" key="7">
    <source>
        <dbReference type="EMBL" id="MBO0939113.1"/>
    </source>
</evidence>
<dbReference type="InterPro" id="IPR037038">
    <property type="entry name" value="HepT-like_sf"/>
</dbReference>
<accession>A0A939K6Q9</accession>
<keyword evidence="5" id="KW-0378">Hydrolase</keyword>
<evidence type="ECO:0000313" key="8">
    <source>
        <dbReference type="Proteomes" id="UP000664034"/>
    </source>
</evidence>
<dbReference type="Gene3D" id="1.20.120.580">
    <property type="entry name" value="bsu32300-like"/>
    <property type="match status" value="1"/>
</dbReference>
<evidence type="ECO:0000256" key="4">
    <source>
        <dbReference type="ARBA" id="ARBA00022741"/>
    </source>
</evidence>
<keyword evidence="1" id="KW-0597">Phosphoprotein</keyword>
<dbReference type="EMBL" id="JAFMYV010000012">
    <property type="protein sequence ID" value="MBO0939113.1"/>
    <property type="molecule type" value="Genomic_DNA"/>
</dbReference>
<evidence type="ECO:0000256" key="1">
    <source>
        <dbReference type="ARBA" id="ARBA00022553"/>
    </source>
</evidence>
<dbReference type="Pfam" id="PF01934">
    <property type="entry name" value="HepT-like"/>
    <property type="match status" value="1"/>
</dbReference>
<comment type="similarity">
    <text evidence="6">Belongs to the HepT RNase toxin family.</text>
</comment>
<keyword evidence="8" id="KW-1185">Reference proteome</keyword>
<keyword evidence="3" id="KW-0540">Nuclease</keyword>
<dbReference type="Proteomes" id="UP000664034">
    <property type="component" value="Unassembled WGS sequence"/>
</dbReference>
<protein>
    <submittedName>
        <fullName evidence="7">DUF86 domain-containing protein</fullName>
    </submittedName>
</protein>
<evidence type="ECO:0000256" key="6">
    <source>
        <dbReference type="ARBA" id="ARBA00024207"/>
    </source>
</evidence>
<keyword evidence="4" id="KW-0547">Nucleotide-binding</keyword>
<evidence type="ECO:0000256" key="2">
    <source>
        <dbReference type="ARBA" id="ARBA00022649"/>
    </source>
</evidence>
<evidence type="ECO:0000256" key="3">
    <source>
        <dbReference type="ARBA" id="ARBA00022722"/>
    </source>
</evidence>
<dbReference type="GO" id="GO:0016787">
    <property type="term" value="F:hydrolase activity"/>
    <property type="evidence" value="ECO:0007669"/>
    <property type="project" value="UniProtKB-KW"/>
</dbReference>
<organism evidence="7 8">
    <name type="scientific">Fibrella rubiginis</name>
    <dbReference type="NCBI Taxonomy" id="2817060"/>
    <lineage>
        <taxon>Bacteria</taxon>
        <taxon>Pseudomonadati</taxon>
        <taxon>Bacteroidota</taxon>
        <taxon>Cytophagia</taxon>
        <taxon>Cytophagales</taxon>
        <taxon>Spirosomataceae</taxon>
        <taxon>Fibrella</taxon>
    </lineage>
</organism>
<keyword evidence="2" id="KW-1277">Toxin-antitoxin system</keyword>
<comment type="caution">
    <text evidence="7">The sequence shown here is derived from an EMBL/GenBank/DDBJ whole genome shotgun (WGS) entry which is preliminary data.</text>
</comment>